<organism evidence="1">
    <name type="scientific">freshwater metagenome</name>
    <dbReference type="NCBI Taxonomy" id="449393"/>
    <lineage>
        <taxon>unclassified sequences</taxon>
        <taxon>metagenomes</taxon>
        <taxon>ecological metagenomes</taxon>
    </lineage>
</organism>
<proteinExistence type="predicted"/>
<dbReference type="AlphaFoldDB" id="A0A6J7URF0"/>
<protein>
    <submittedName>
        <fullName evidence="1">Unannotated protein</fullName>
    </submittedName>
</protein>
<gene>
    <name evidence="1" type="ORF">UFOPK4347_01820</name>
</gene>
<sequence length="164" mass="18049">MNYLSTKAFSSGKFRSKAFAVVVITRAHKQKPTRKCDCAAGTYALNVNSPLRLFTRPLRAFHHMTKPDMTSNVEFVDCAVEIPQNIGPVSNSFCFGPRFKAKAQRVHVGVGAHTWVAKKVPRAANVGATFENCVGLRRAHGVEVISSPNARNSRTYDEDIDVLA</sequence>
<dbReference type="EMBL" id="CAFBQU010000108">
    <property type="protein sequence ID" value="CAB5068479.1"/>
    <property type="molecule type" value="Genomic_DNA"/>
</dbReference>
<accession>A0A6J7URF0</accession>
<name>A0A6J7URF0_9ZZZZ</name>
<evidence type="ECO:0000313" key="1">
    <source>
        <dbReference type="EMBL" id="CAB5068479.1"/>
    </source>
</evidence>
<reference evidence="1" key="1">
    <citation type="submission" date="2020-05" db="EMBL/GenBank/DDBJ databases">
        <authorList>
            <person name="Chiriac C."/>
            <person name="Salcher M."/>
            <person name="Ghai R."/>
            <person name="Kavagutti S V."/>
        </authorList>
    </citation>
    <scope>NUCLEOTIDE SEQUENCE</scope>
</reference>
<dbReference type="AntiFam" id="ANF00192">
    <property type="entry name" value="Shadow ORF (opposite ethA)"/>
</dbReference>